<keyword evidence="6 11" id="KW-1133">Transmembrane helix</keyword>
<evidence type="ECO:0000313" key="13">
    <source>
        <dbReference type="Proteomes" id="UP000036520"/>
    </source>
</evidence>
<feature type="transmembrane region" description="Helical" evidence="11">
    <location>
        <begin position="399"/>
        <end position="419"/>
    </location>
</feature>
<evidence type="ECO:0000256" key="11">
    <source>
        <dbReference type="SAM" id="Phobius"/>
    </source>
</evidence>
<dbReference type="PROSITE" id="PS51257">
    <property type="entry name" value="PROKAR_LIPOPROTEIN"/>
    <property type="match status" value="1"/>
</dbReference>
<keyword evidence="7" id="KW-0915">Sodium</keyword>
<feature type="transmembrane region" description="Helical" evidence="11">
    <location>
        <begin position="792"/>
        <end position="811"/>
    </location>
</feature>
<protein>
    <submittedName>
        <fullName evidence="12">Na+/solute symporter</fullName>
    </submittedName>
</protein>
<dbReference type="Proteomes" id="UP000036520">
    <property type="component" value="Chromosome"/>
</dbReference>
<dbReference type="STRING" id="320787.CA2015_0107"/>
<dbReference type="GO" id="GO:0015293">
    <property type="term" value="F:symporter activity"/>
    <property type="evidence" value="ECO:0007669"/>
    <property type="project" value="TreeGrafter"/>
</dbReference>
<gene>
    <name evidence="12" type="ORF">CA2015_0107</name>
</gene>
<evidence type="ECO:0000256" key="4">
    <source>
        <dbReference type="ARBA" id="ARBA00022475"/>
    </source>
</evidence>
<keyword evidence="13" id="KW-1185">Reference proteome</keyword>
<dbReference type="EMBL" id="CP012040">
    <property type="protein sequence ID" value="AKP49591.1"/>
    <property type="molecule type" value="Genomic_DNA"/>
</dbReference>
<evidence type="ECO:0000313" key="12">
    <source>
        <dbReference type="EMBL" id="AKP49591.1"/>
    </source>
</evidence>
<evidence type="ECO:0000256" key="8">
    <source>
        <dbReference type="ARBA" id="ARBA00023065"/>
    </source>
</evidence>
<dbReference type="PATRIC" id="fig|320787.5.peg.119"/>
<dbReference type="Pfam" id="PF00474">
    <property type="entry name" value="SSF"/>
    <property type="match status" value="1"/>
</dbReference>
<dbReference type="CDD" id="cd10326">
    <property type="entry name" value="SLC5sbd_NIS-like"/>
    <property type="match status" value="1"/>
</dbReference>
<evidence type="ECO:0000256" key="7">
    <source>
        <dbReference type="ARBA" id="ARBA00023053"/>
    </source>
</evidence>
<name>A0A0H4P5C1_9BACT</name>
<feature type="transmembrane region" description="Helical" evidence="11">
    <location>
        <begin position="708"/>
        <end position="727"/>
    </location>
</feature>
<dbReference type="AlphaFoldDB" id="A0A0H4P5C1"/>
<organism evidence="12 13">
    <name type="scientific">Cyclobacterium amurskyense</name>
    <dbReference type="NCBI Taxonomy" id="320787"/>
    <lineage>
        <taxon>Bacteria</taxon>
        <taxon>Pseudomonadati</taxon>
        <taxon>Bacteroidota</taxon>
        <taxon>Cytophagia</taxon>
        <taxon>Cytophagales</taxon>
        <taxon>Cyclobacteriaceae</taxon>
        <taxon>Cyclobacterium</taxon>
    </lineage>
</organism>
<reference evidence="12 13" key="1">
    <citation type="submission" date="2015-07" db="EMBL/GenBank/DDBJ databases">
        <authorList>
            <person name="Kim K.M."/>
        </authorList>
    </citation>
    <scope>NUCLEOTIDE SEQUENCE [LARGE SCALE GENOMIC DNA]</scope>
    <source>
        <strain evidence="12 13">KCTC 12363</strain>
    </source>
</reference>
<dbReference type="RefSeq" id="WP_048640118.1">
    <property type="nucleotide sequence ID" value="NZ_CP012040.1"/>
</dbReference>
<feature type="transmembrane region" description="Helical" evidence="11">
    <location>
        <begin position="482"/>
        <end position="503"/>
    </location>
</feature>
<feature type="transmembrane region" description="Helical" evidence="11">
    <location>
        <begin position="733"/>
        <end position="758"/>
    </location>
</feature>
<dbReference type="PANTHER" id="PTHR42985:SF40">
    <property type="entry name" value="LD47995P-RELATED"/>
    <property type="match status" value="1"/>
</dbReference>
<dbReference type="OrthoDB" id="1418210at2"/>
<feature type="transmembrane region" description="Helical" evidence="11">
    <location>
        <begin position="455"/>
        <end position="476"/>
    </location>
</feature>
<feature type="transmembrane region" description="Helical" evidence="11">
    <location>
        <begin position="515"/>
        <end position="540"/>
    </location>
</feature>
<feature type="transmembrane region" description="Helical" evidence="11">
    <location>
        <begin position="370"/>
        <end position="387"/>
    </location>
</feature>
<sequence>MYHSLRIFAYLSFLLITSMVLFSCGEKNNMLSEEDKNLSYEVLNKVMQEEEQWVKVHAAEYKLQVGLPEGVYDTFLKQLALYENQAPYRIGIWRVLAKSAPTEAERQQYIDKIIAVFNDTEASDRIHAAETLAKLGVPVSTLAKATTDKILKGEKGSLWVYTLWASMQGQEKSNNPMLEALLLGIEEEIPRLQAAYALKIEGNISEERWESLATMALDEPSSSIAKIHLLTAAYYWAGPEHQKSESYKKIEDLIFALQQSDNKGDRMALALTIAHKGDWSHQSILLGYLRNDNPIGTEINAETKASNADVMATAAFALLHMEQTTHQLSTIDWAIVLIYMLGMMVIGYIFSKKNKNEKDFLLGGGKMNPIAVGLSLFATLLSSLSYLSSPGEMIKYGPVIFSGVLAFPLIYYIVGWFLIPRFMKLKVTSAYEILEINLGVSIRLLATFFFLSLRFLWMGTIIFITVNTAIISIFGFEDSTSNIIWISFILIGVTIIYTTMGGLKAVVFTDVIQSCVLLGGALLTIVLISVYFGSATSWIPTHWLDHWGEYKWGIDARERLSIGNALLMTVIWYVASSGSDQMSIQRFLATENIQTARKTFAVSLITSFVAQFLLGLVGLAVLAYFLDNPQFLAAGESVSTHADILFPKFILVGLPIGISGLVAAGILAAAMSSLSSGLSATSSVISEDLIKRFSRKSKPKKVDQLKRIRMLSLFVGIFTLALSLLISEVEGNLYDVIVKVVNLFVSPLFVLFFMALFIPFATARGVFLGGLVSIGIAIAIAFYKFMDIEVLFITPASLFSGIAAGIVFSYIDHKFLGNQDTMQKRSEKIMGK</sequence>
<feature type="transmembrane region" description="Helical" evidence="11">
    <location>
        <begin position="560"/>
        <end position="579"/>
    </location>
</feature>
<dbReference type="PROSITE" id="PS50283">
    <property type="entry name" value="NA_SOLUT_SYMP_3"/>
    <property type="match status" value="1"/>
</dbReference>
<evidence type="ECO:0000256" key="9">
    <source>
        <dbReference type="ARBA" id="ARBA00023136"/>
    </source>
</evidence>
<keyword evidence="5 11" id="KW-0812">Transmembrane</keyword>
<feature type="transmembrane region" description="Helical" evidence="11">
    <location>
        <begin position="331"/>
        <end position="350"/>
    </location>
</feature>
<dbReference type="KEGG" id="camu:CA2015_0107"/>
<feature type="transmembrane region" description="Helical" evidence="11">
    <location>
        <begin position="600"/>
        <end position="626"/>
    </location>
</feature>
<evidence type="ECO:0000256" key="3">
    <source>
        <dbReference type="ARBA" id="ARBA00022448"/>
    </source>
</evidence>
<dbReference type="GO" id="GO:0006814">
    <property type="term" value="P:sodium ion transport"/>
    <property type="evidence" value="ECO:0007669"/>
    <property type="project" value="UniProtKB-KW"/>
</dbReference>
<dbReference type="GO" id="GO:0005886">
    <property type="term" value="C:plasma membrane"/>
    <property type="evidence" value="ECO:0007669"/>
    <property type="project" value="UniProtKB-SubCell"/>
</dbReference>
<dbReference type="InterPro" id="IPR038377">
    <property type="entry name" value="Na/Glc_symporter_sf"/>
</dbReference>
<evidence type="ECO:0000256" key="10">
    <source>
        <dbReference type="ARBA" id="ARBA00023201"/>
    </source>
</evidence>
<dbReference type="InterPro" id="IPR051163">
    <property type="entry name" value="Sodium:Solute_Symporter_SSF"/>
</dbReference>
<dbReference type="PANTHER" id="PTHR42985">
    <property type="entry name" value="SODIUM-COUPLED MONOCARBOXYLATE TRANSPORTER"/>
    <property type="match status" value="1"/>
</dbReference>
<comment type="subcellular location">
    <subcellularLocation>
        <location evidence="1">Cell membrane</location>
        <topology evidence="1">Multi-pass membrane protein</topology>
    </subcellularLocation>
</comment>
<dbReference type="InterPro" id="IPR001734">
    <property type="entry name" value="Na/solute_symporter"/>
</dbReference>
<keyword evidence="8" id="KW-0406">Ion transport</keyword>
<keyword evidence="10" id="KW-0739">Sodium transport</keyword>
<keyword evidence="3" id="KW-0813">Transport</keyword>
<dbReference type="Gene3D" id="1.20.1730.10">
    <property type="entry name" value="Sodium/glucose cotransporter"/>
    <property type="match status" value="1"/>
</dbReference>
<feature type="transmembrane region" description="Helical" evidence="11">
    <location>
        <begin position="765"/>
        <end position="786"/>
    </location>
</feature>
<evidence type="ECO:0000256" key="5">
    <source>
        <dbReference type="ARBA" id="ARBA00022692"/>
    </source>
</evidence>
<keyword evidence="9 11" id="KW-0472">Membrane</keyword>
<keyword evidence="4" id="KW-1003">Cell membrane</keyword>
<accession>A0A0H4P5C1</accession>
<comment type="similarity">
    <text evidence="2">Belongs to the sodium:solute symporter (SSF) (TC 2.A.21) family.</text>
</comment>
<evidence type="ECO:0000256" key="6">
    <source>
        <dbReference type="ARBA" id="ARBA00022989"/>
    </source>
</evidence>
<feature type="transmembrane region" description="Helical" evidence="11">
    <location>
        <begin position="646"/>
        <end position="670"/>
    </location>
</feature>
<evidence type="ECO:0000256" key="1">
    <source>
        <dbReference type="ARBA" id="ARBA00004651"/>
    </source>
</evidence>
<proteinExistence type="inferred from homology"/>
<evidence type="ECO:0000256" key="2">
    <source>
        <dbReference type="ARBA" id="ARBA00006434"/>
    </source>
</evidence>